<dbReference type="EMBL" id="BSDZ01000089">
    <property type="protein sequence ID" value="GLI70058.1"/>
    <property type="molecule type" value="Genomic_DNA"/>
</dbReference>
<evidence type="ECO:0008006" key="4">
    <source>
        <dbReference type="Google" id="ProtNLM"/>
    </source>
</evidence>
<organism evidence="2 3">
    <name type="scientific">Volvox africanus</name>
    <dbReference type="NCBI Taxonomy" id="51714"/>
    <lineage>
        <taxon>Eukaryota</taxon>
        <taxon>Viridiplantae</taxon>
        <taxon>Chlorophyta</taxon>
        <taxon>core chlorophytes</taxon>
        <taxon>Chlorophyceae</taxon>
        <taxon>CS clade</taxon>
        <taxon>Chlamydomonadales</taxon>
        <taxon>Volvocaceae</taxon>
        <taxon>Volvox</taxon>
    </lineage>
</organism>
<feature type="region of interest" description="Disordered" evidence="1">
    <location>
        <begin position="1652"/>
        <end position="1720"/>
    </location>
</feature>
<evidence type="ECO:0000313" key="2">
    <source>
        <dbReference type="EMBL" id="GLI70058.1"/>
    </source>
</evidence>
<feature type="compositionally biased region" description="Low complexity" evidence="1">
    <location>
        <begin position="2125"/>
        <end position="2141"/>
    </location>
</feature>
<name>A0ABQ5SKR7_9CHLO</name>
<reference evidence="2 3" key="1">
    <citation type="journal article" date="2023" name="IScience">
        <title>Expanded male sex-determining region conserved during the evolution of homothallism in the green alga Volvox.</title>
        <authorList>
            <person name="Yamamoto K."/>
            <person name="Matsuzaki R."/>
            <person name="Mahakham W."/>
            <person name="Heman W."/>
            <person name="Sekimoto H."/>
            <person name="Kawachi M."/>
            <person name="Minakuchi Y."/>
            <person name="Toyoda A."/>
            <person name="Nozaki H."/>
        </authorList>
    </citation>
    <scope>NUCLEOTIDE SEQUENCE [LARGE SCALE GENOMIC DNA]</scope>
    <source>
        <strain evidence="2 3">NIES-4468</strain>
    </source>
</reference>
<feature type="region of interest" description="Disordered" evidence="1">
    <location>
        <begin position="2117"/>
        <end position="2176"/>
    </location>
</feature>
<feature type="compositionally biased region" description="Pro residues" evidence="1">
    <location>
        <begin position="1545"/>
        <end position="1554"/>
    </location>
</feature>
<sequence length="2298" mass="246283">RDRPMLPNADVPRCVQRLTHGDWVVLEALQSSTVYAVRPAYEEAGVPALLYLSTLPPQEAVEPEACLEVVEQGEWLGLRSPFLEGLFLQARKKAPNLVFFSPRLGVWEQWKAEALYQGMLQQQSPAICLTSRQAPAITLSVRAWRVGSAPSPAPLRSLPCTPVQQLDPVSDHATHQLPPGSAYSLLGYATSVSSSLQDDALELSHHVVKGYVLRVLKWPLYLAFRLWRAEARTARNKRREAAAFAERRLQSAAWAAMQQWAAVERHARHMVMLACQCWTRHHTRRLVGALRQWHARAERSAMLERICALCRRRERRRRSVRVLETWVSYIGERRALRGRRELARLQLSKRQVRRVLQGWQEAAAAQRRHICAFHRLLQQRWVRCAIMRWHHLARHLAAARHAANAIFAAGAAAALRAVMVAWRGLVIRRRQLVIRAVLLEDAAARRLLGSVWCAWRVLVDEGAIRRQRVELVILVRQQQLTGRVLRRWLAQLRVAAVCRVAAEQLKRRRERSLLPAAFAAWCAAARLSTNGSRGNDGDARGTTTRLMGTVQRLLGYSRHAGLARRVLSAWRHLAAASLQLLATAMAVARMRRRTSTVVALSSWRKFTRACADLRRQLLMEHQAARLRKVVRAWGRAAADGRQLRIVTALVGRRLDFRRRYSLFRAWRGLVELRRELWHTTMRRHNRALMVRVLAGWRRRCATMQAGVAVLRRCRQGYEWQLLQTALHVMRSRVLLRHRIQRCKQKHAVLLIRGMLRAWRRWAARCARVSGFGRLLRSKWRQLVARGVLRAWFAASHSVALQALLLEVMQGAGGIWCAALCRWHNGAGSQAISPAVPVPARALALAAAALPHAESPQGAILRILMASHGGLSITGGRGGAAATAAVAEMLCMRLPTLVRLAMQPRRLAHAAFNTWRFVVARQVQLKAAAARHRARCRSLLLYACFKRWMGTVAGNRARRAAAMAMARRLVRSWAATCLAAWGEKARLFGRLRRRCFKLLALRMGRMARAVILAWRTAVREQRERLKDKLRNKLDVRLALLHRVVQAWQQAVATAAEMREAAEKRYTVAWMRFKRQVFVGWRHQTVFSLQHLVTCSRLLRTRAERRLLAAVTTAWSTYARLERQRRDDWPMMCRVFYAWRTLIHSGGRTAATAAIAAAELDIQGLRQVCLDAAALPSTSIAATAVASPQARSTVLSSAGQDGSESGASTAVDTGGLSSPGTVKPSFARCYSDAEERNGRAGALAAPNITSQPWYGMLQSGRSLAALPGGSILLPLLASMVTMAGADGGSDEANALREYLERLDGSVQRGERGDGAREESGAVQAQGPPSATITAAAAPVPLPAAPQPPHKARVMTASCQPEPWPQSQKGPSGSTSASRATTLSTSRSEELPIDGMATATPPPLPPPAAGSQGSSVTTAAGSAAPQPMTAANDFARSTAEPLQQVPLQLSKTPISRVPIASVPPEPGPMFQIRQGSSTTIGRASNKSLGLLEAATESTPTSSQPFDFGINNPTTAASAAAKAPAEASYHAYQGPSAQVTSAQHTLSILPPPPPPLQPPGLARSSERVLTASCAPEPVRISAGIQQNGGGRSSSSSLGRSSSGAISAVEPSGWAANIARPQAAATEAGASTRALAPTVTAPSVVPHTINIILQPYPHSHSRPVQSSSSPSGAARGVSPRGSGNGKDGDTPHSVASSGDTSSLASPGSLQAWSRRNTTDMVGTSEAASGISLRNAMFAPPSAGGEGSSCAVARQDGYLALSLPITERFIGQETPGLHDSCGPSLRGESPPDGTGQHYHDQALPLNPIFSPPNQLDVLISSSSGEASYADLMQLRPVMTSLELGPQSLSHGVMARCEKPPSTPSPSGCSGDGQLGDTSGIDLIAADGRAEGHQGMGNSIGDQNDASLGSLHFTWSGNGHAPAAATVSAAPTPRGFGNWAQVQVGRDDLAVLPGQVKSAAAAAARAAAQEDSRSVGQLNPQPQPQPTLPSQSSSWSSVGTDPAVPGAASTPELVHQGTVLQAGLHPAPSSIVQQPQHSSVVPAGQLHHGGAVPNGACTNPYLGTAVCRSAPAHRSHPPGPASSWASSSVDLAPATVFAPSTEASEHLSGPVLYSAYEWAHRRTTESSVTPLPAAQQGPQAGPSQTGSSTPLGRADGWVPGNSAAGRLESTSSGTTDAISDLNPSGTSISELEALLGALEAKSKSAISSVHCTSLQLAAAESGLATESTIAGRRLAKADTGGGATAATCGRDGDLVGLRLLDGIDALLGRATNLSAPGTPIFAARDGSDAPAMNEHSYAMAEPSYG</sequence>
<feature type="region of interest" description="Disordered" evidence="1">
    <location>
        <begin position="1768"/>
        <end position="1796"/>
    </location>
</feature>
<feature type="compositionally biased region" description="Low complexity" evidence="1">
    <location>
        <begin position="1406"/>
        <end position="1421"/>
    </location>
</feature>
<comment type="caution">
    <text evidence="2">The sequence shown here is derived from an EMBL/GenBank/DDBJ whole genome shotgun (WGS) entry which is preliminary data.</text>
</comment>
<proteinExistence type="predicted"/>
<feature type="region of interest" description="Disordered" evidence="1">
    <location>
        <begin position="1956"/>
        <end position="2002"/>
    </location>
</feature>
<feature type="compositionally biased region" description="Basic and acidic residues" evidence="1">
    <location>
        <begin position="1301"/>
        <end position="1317"/>
    </location>
</feature>
<feature type="region of interest" description="Disordered" evidence="1">
    <location>
        <begin position="1537"/>
        <end position="1560"/>
    </location>
</feature>
<dbReference type="Proteomes" id="UP001165090">
    <property type="component" value="Unassembled WGS sequence"/>
</dbReference>
<keyword evidence="3" id="KW-1185">Reference proteome</keyword>
<feature type="region of interest" description="Disordered" evidence="1">
    <location>
        <begin position="2021"/>
        <end position="2040"/>
    </location>
</feature>
<feature type="region of interest" description="Disordered" evidence="1">
    <location>
        <begin position="1193"/>
        <end position="1217"/>
    </location>
</feature>
<feature type="compositionally biased region" description="Pro residues" evidence="1">
    <location>
        <begin position="1337"/>
        <end position="1346"/>
    </location>
</feature>
<protein>
    <recommendedName>
        <fullName evidence="4">Sfi1 spindle body domain-containing protein</fullName>
    </recommendedName>
</protein>
<accession>A0ABQ5SKR7</accession>
<feature type="compositionally biased region" description="Low complexity" evidence="1">
    <location>
        <begin position="1367"/>
        <end position="1383"/>
    </location>
</feature>
<feature type="compositionally biased region" description="Low complexity" evidence="1">
    <location>
        <begin position="1325"/>
        <end position="1336"/>
    </location>
</feature>
<evidence type="ECO:0000256" key="1">
    <source>
        <dbReference type="SAM" id="MobiDB-lite"/>
    </source>
</evidence>
<feature type="region of interest" description="Disordered" evidence="1">
    <location>
        <begin position="1301"/>
        <end position="1423"/>
    </location>
</feature>
<gene>
    <name evidence="2" type="ORF">VaNZ11_014828</name>
</gene>
<feature type="non-terminal residue" evidence="2">
    <location>
        <position position="1"/>
    </location>
</feature>
<feature type="compositionally biased region" description="Polar residues" evidence="1">
    <location>
        <begin position="1688"/>
        <end position="1716"/>
    </location>
</feature>
<feature type="compositionally biased region" description="Low complexity" evidence="1">
    <location>
        <begin position="1657"/>
        <end position="1674"/>
    </location>
</feature>
<evidence type="ECO:0000313" key="3">
    <source>
        <dbReference type="Proteomes" id="UP001165090"/>
    </source>
</evidence>
<feature type="compositionally biased region" description="Low complexity" evidence="1">
    <location>
        <begin position="1588"/>
        <end position="1599"/>
    </location>
</feature>
<feature type="compositionally biased region" description="Low complexity" evidence="1">
    <location>
        <begin position="1981"/>
        <end position="1990"/>
    </location>
</feature>
<feature type="non-terminal residue" evidence="2">
    <location>
        <position position="2298"/>
    </location>
</feature>
<feature type="compositionally biased region" description="Polar residues" evidence="1">
    <location>
        <begin position="2161"/>
        <end position="2176"/>
    </location>
</feature>
<feature type="compositionally biased region" description="Polar residues" evidence="1">
    <location>
        <begin position="2023"/>
        <end position="2032"/>
    </location>
</feature>
<feature type="region of interest" description="Disordered" evidence="1">
    <location>
        <begin position="1576"/>
        <end position="1600"/>
    </location>
</feature>
<feature type="region of interest" description="Disordered" evidence="1">
    <location>
        <begin position="1847"/>
        <end position="1873"/>
    </location>
</feature>